<dbReference type="PANTHER" id="PTHR36926:SF1">
    <property type="entry name" value="COLICIN V PRODUCTION PROTEIN"/>
    <property type="match status" value="1"/>
</dbReference>
<feature type="transmembrane region" description="Helical" evidence="5">
    <location>
        <begin position="73"/>
        <end position="97"/>
    </location>
</feature>
<dbReference type="HOGENOM" id="CLU_092720_2_3_6"/>
<evidence type="ECO:0000256" key="2">
    <source>
        <dbReference type="ARBA" id="ARBA00022692"/>
    </source>
</evidence>
<comment type="subcellular location">
    <subcellularLocation>
        <location evidence="1">Membrane</location>
        <topology evidence="1">Multi-pass membrane protein</topology>
    </subcellularLocation>
</comment>
<sequence length="184" mass="20547">MNSHLLSHLNWVDFAIIGIILFSIIISFFRGFVREAVSLVVWVAAIIVAIKFVEPVQIYLQTWIVSSSIRYAVAFISLFLSVFIIGIILNMLIHVLLKKTGLSITDRLLGIFFGAGRGFLIVAVLLLFVSIGSVEDGSLIAQSQLAPKFQPIVSWLNQFLPSQFKQFSHWLADQPVSKVNNGDR</sequence>
<evidence type="ECO:0000313" key="7">
    <source>
        <dbReference type="Proteomes" id="UP000008555"/>
    </source>
</evidence>
<dbReference type="Proteomes" id="UP000008555">
    <property type="component" value="Chromosome"/>
</dbReference>
<dbReference type="AlphaFoldDB" id="A9KFZ9"/>
<reference evidence="6 7" key="1">
    <citation type="journal article" date="2009" name="Infect. Immun.">
        <title>Comparative genomics reveal extensive transposon-mediated genomic plasticity and diversity among potential effector proteins within the genus Coxiella.</title>
        <authorList>
            <person name="Beare P.A."/>
            <person name="Unsworth N."/>
            <person name="Andoh M."/>
            <person name="Voth D.E."/>
            <person name="Omsland A."/>
            <person name="Gilk S.D."/>
            <person name="Williams K.P."/>
            <person name="Sobral B.W."/>
            <person name="Kupko J.J.III."/>
            <person name="Porcella S.F."/>
            <person name="Samuel J.E."/>
            <person name="Heinzen R.A."/>
        </authorList>
    </citation>
    <scope>NUCLEOTIDE SEQUENCE [LARGE SCALE GENOMIC DNA]</scope>
    <source>
        <strain evidence="6 7">Dugway 5J108-111</strain>
    </source>
</reference>
<dbReference type="GO" id="GO:0009403">
    <property type="term" value="P:toxin biosynthetic process"/>
    <property type="evidence" value="ECO:0007669"/>
    <property type="project" value="InterPro"/>
</dbReference>
<feature type="transmembrane region" description="Helical" evidence="5">
    <location>
        <begin position="36"/>
        <end position="53"/>
    </location>
</feature>
<feature type="transmembrane region" description="Helical" evidence="5">
    <location>
        <begin position="12"/>
        <end position="29"/>
    </location>
</feature>
<protein>
    <submittedName>
        <fullName evidence="6">Colicin V production protein</fullName>
    </submittedName>
</protein>
<dbReference type="Pfam" id="PF02674">
    <property type="entry name" value="Colicin_V"/>
    <property type="match status" value="1"/>
</dbReference>
<gene>
    <name evidence="6" type="primary">dedE</name>
    <name evidence="6" type="ordered locus">CBUD_0960</name>
</gene>
<evidence type="ECO:0000313" key="6">
    <source>
        <dbReference type="EMBL" id="ABS77793.1"/>
    </source>
</evidence>
<dbReference type="PANTHER" id="PTHR36926">
    <property type="entry name" value="COLICIN V PRODUCTION PROTEIN"/>
    <property type="match status" value="1"/>
</dbReference>
<evidence type="ECO:0000256" key="4">
    <source>
        <dbReference type="ARBA" id="ARBA00023136"/>
    </source>
</evidence>
<feature type="transmembrane region" description="Helical" evidence="5">
    <location>
        <begin position="109"/>
        <end position="131"/>
    </location>
</feature>
<accession>A9KFZ9</accession>
<dbReference type="GO" id="GO:0016020">
    <property type="term" value="C:membrane"/>
    <property type="evidence" value="ECO:0007669"/>
    <property type="project" value="UniProtKB-SubCell"/>
</dbReference>
<name>A9KFZ9_COXBN</name>
<dbReference type="EMBL" id="CP000733">
    <property type="protein sequence ID" value="ABS77793.1"/>
    <property type="molecule type" value="Genomic_DNA"/>
</dbReference>
<dbReference type="RefSeq" id="WP_010957874.1">
    <property type="nucleotide sequence ID" value="NC_009727.1"/>
</dbReference>
<keyword evidence="3 5" id="KW-1133">Transmembrane helix</keyword>
<evidence type="ECO:0000256" key="5">
    <source>
        <dbReference type="SAM" id="Phobius"/>
    </source>
</evidence>
<proteinExistence type="predicted"/>
<dbReference type="InterPro" id="IPR003825">
    <property type="entry name" value="Colicin-V_CvpA"/>
</dbReference>
<keyword evidence="2 5" id="KW-0812">Transmembrane</keyword>
<dbReference type="InterPro" id="IPR052719">
    <property type="entry name" value="CvpA-like"/>
</dbReference>
<keyword evidence="4 5" id="KW-0472">Membrane</keyword>
<dbReference type="KEGG" id="cbd:CBUD_0960"/>
<organism evidence="6 7">
    <name type="scientific">Coxiella burnetii (strain Dugway 5J108-111)</name>
    <dbReference type="NCBI Taxonomy" id="434922"/>
    <lineage>
        <taxon>Bacteria</taxon>
        <taxon>Pseudomonadati</taxon>
        <taxon>Pseudomonadota</taxon>
        <taxon>Gammaproteobacteria</taxon>
        <taxon>Legionellales</taxon>
        <taxon>Coxiellaceae</taxon>
        <taxon>Coxiella</taxon>
    </lineage>
</organism>
<evidence type="ECO:0000256" key="1">
    <source>
        <dbReference type="ARBA" id="ARBA00004141"/>
    </source>
</evidence>
<evidence type="ECO:0000256" key="3">
    <source>
        <dbReference type="ARBA" id="ARBA00022989"/>
    </source>
</evidence>